<dbReference type="SUPFAM" id="SSF51569">
    <property type="entry name" value="Aldolase"/>
    <property type="match status" value="1"/>
</dbReference>
<dbReference type="EMBL" id="BARV01019720">
    <property type="protein sequence ID" value="GAI19567.1"/>
    <property type="molecule type" value="Genomic_DNA"/>
</dbReference>
<accession>X1LJM3</accession>
<gene>
    <name evidence="1" type="ORF">S06H3_33079</name>
</gene>
<evidence type="ECO:0008006" key="2">
    <source>
        <dbReference type="Google" id="ProtNLM"/>
    </source>
</evidence>
<reference evidence="1" key="1">
    <citation type="journal article" date="2014" name="Front. Microbiol.">
        <title>High frequency of phylogenetically diverse reductive dehalogenase-homologous genes in deep subseafloor sedimentary metagenomes.</title>
        <authorList>
            <person name="Kawai M."/>
            <person name="Futagami T."/>
            <person name="Toyoda A."/>
            <person name="Takaki Y."/>
            <person name="Nishi S."/>
            <person name="Hori S."/>
            <person name="Arai W."/>
            <person name="Tsubouchi T."/>
            <person name="Morono Y."/>
            <person name="Uchiyama I."/>
            <person name="Ito T."/>
            <person name="Fujiyama A."/>
            <person name="Inagaki F."/>
            <person name="Takami H."/>
        </authorList>
    </citation>
    <scope>NUCLEOTIDE SEQUENCE</scope>
    <source>
        <strain evidence="1">Expedition CK06-06</strain>
    </source>
</reference>
<feature type="non-terminal residue" evidence="1">
    <location>
        <position position="203"/>
    </location>
</feature>
<dbReference type="InterPro" id="IPR013785">
    <property type="entry name" value="Aldolase_TIM"/>
</dbReference>
<dbReference type="PANTHER" id="PTHR47916">
    <property type="entry name" value="FRUCTOSE-BISPHOSPHATE ALDOLASE CLASS 1"/>
    <property type="match status" value="1"/>
</dbReference>
<evidence type="ECO:0000313" key="1">
    <source>
        <dbReference type="EMBL" id="GAI19567.1"/>
    </source>
</evidence>
<dbReference type="AlphaFoldDB" id="X1LJM3"/>
<proteinExistence type="predicted"/>
<organism evidence="1">
    <name type="scientific">marine sediment metagenome</name>
    <dbReference type="NCBI Taxonomy" id="412755"/>
    <lineage>
        <taxon>unclassified sequences</taxon>
        <taxon>metagenomes</taxon>
        <taxon>ecological metagenomes</taxon>
    </lineage>
</organism>
<dbReference type="SUPFAM" id="SSF51556">
    <property type="entry name" value="Metallo-dependent hydrolases"/>
    <property type="match status" value="1"/>
</dbReference>
<dbReference type="InterPro" id="IPR032466">
    <property type="entry name" value="Metal_Hydrolase"/>
</dbReference>
<comment type="caution">
    <text evidence="1">The sequence shown here is derived from an EMBL/GenBank/DDBJ whole genome shotgun (WGS) entry which is preliminary data.</text>
</comment>
<sequence>MSLLKISVCVLLDWGMKNRLSRIIRPETGRSLILPIDHGYFLGPTRKLEDPWKTVEPLLPYSDALMLTRGILRSSMNPDIDGKSIAQIAKEREADQWDTWLDIIAEDPHARGVTGQLLPKDCYLRYYTHPKGMVGLDTSVFDTKWQAKNPPYSFPGINTFSAFPMFFIKYMRDGDHFTLEEAVEKTSTLAARVHNIKGRGILK</sequence>
<protein>
    <recommendedName>
        <fullName evidence="2">Fructose-bisphosphate aldolase</fullName>
    </recommendedName>
</protein>
<dbReference type="PANTHER" id="PTHR47916:SF1">
    <property type="entry name" value="3-HYDROXY-5-PHOSPHONOOXYPENTANE-2,4-DIONE THIOLASE"/>
    <property type="match status" value="1"/>
</dbReference>
<dbReference type="Gene3D" id="3.20.20.70">
    <property type="entry name" value="Aldolase class I"/>
    <property type="match status" value="1"/>
</dbReference>
<dbReference type="InterPro" id="IPR050456">
    <property type="entry name" value="DeoC/FbaB_aldolase"/>
</dbReference>
<name>X1LJM3_9ZZZZ</name>